<sequence>MAKAPFLIDPQLNQALGNLAWVLTSEFRPLSSQEIKAISNVVYESSMLAKIGVADPSEIKQTTEEFLKKSGKAEKEG</sequence>
<dbReference type="EMBL" id="LCNO01000034">
    <property type="protein sequence ID" value="KKU56578.1"/>
    <property type="molecule type" value="Genomic_DNA"/>
</dbReference>
<proteinExistence type="predicted"/>
<gene>
    <name evidence="1" type="ORF">UX80_C0034G0002</name>
</gene>
<dbReference type="AlphaFoldDB" id="A0A0G1TQY4"/>
<dbReference type="Proteomes" id="UP000034307">
    <property type="component" value="Unassembled WGS sequence"/>
</dbReference>
<protein>
    <submittedName>
        <fullName evidence="1">Uncharacterized protein</fullName>
    </submittedName>
</protein>
<reference evidence="1 2" key="1">
    <citation type="journal article" date="2015" name="Nature">
        <title>rRNA introns, odd ribosomes, and small enigmatic genomes across a large radiation of phyla.</title>
        <authorList>
            <person name="Brown C.T."/>
            <person name="Hug L.A."/>
            <person name="Thomas B.C."/>
            <person name="Sharon I."/>
            <person name="Castelle C.J."/>
            <person name="Singh A."/>
            <person name="Wilkins M.J."/>
            <person name="Williams K.H."/>
            <person name="Banfield J.F."/>
        </authorList>
    </citation>
    <scope>NUCLEOTIDE SEQUENCE [LARGE SCALE GENOMIC DNA]</scope>
</reference>
<organism evidence="1 2">
    <name type="scientific">Candidatus Amesbacteria bacterium GW2011_GWA2_47_11b</name>
    <dbReference type="NCBI Taxonomy" id="1618358"/>
    <lineage>
        <taxon>Bacteria</taxon>
        <taxon>Candidatus Amesiibacteriota</taxon>
    </lineage>
</organism>
<accession>A0A0G1TQY4</accession>
<evidence type="ECO:0000313" key="1">
    <source>
        <dbReference type="EMBL" id="KKU56578.1"/>
    </source>
</evidence>
<name>A0A0G1TQY4_9BACT</name>
<evidence type="ECO:0000313" key="2">
    <source>
        <dbReference type="Proteomes" id="UP000034307"/>
    </source>
</evidence>
<comment type="caution">
    <text evidence="1">The sequence shown here is derived from an EMBL/GenBank/DDBJ whole genome shotgun (WGS) entry which is preliminary data.</text>
</comment>